<dbReference type="Proteomes" id="UP000094389">
    <property type="component" value="Unassembled WGS sequence"/>
</dbReference>
<keyword evidence="4" id="KW-1185">Reference proteome</keyword>
<dbReference type="OrthoDB" id="110024at2759"/>
<evidence type="ECO:0000259" key="2">
    <source>
        <dbReference type="PROSITE" id="PS50076"/>
    </source>
</evidence>
<accession>A0A1E4S6J3</accession>
<gene>
    <name evidence="3" type="ORF">CYBJADRAFT_124203</name>
</gene>
<dbReference type="InterPro" id="IPR056453">
    <property type="entry name" value="HTH_DNAJC9"/>
</dbReference>
<dbReference type="OMA" id="WLDLWSK"/>
<organism evidence="3 4">
    <name type="scientific">Cyberlindnera jadinii (strain ATCC 18201 / CBS 1600 / BCRC 20928 / JCM 3617 / NBRC 0987 / NRRL Y-1542)</name>
    <name type="common">Torula yeast</name>
    <name type="synonym">Candida utilis</name>
    <dbReference type="NCBI Taxonomy" id="983966"/>
    <lineage>
        <taxon>Eukaryota</taxon>
        <taxon>Fungi</taxon>
        <taxon>Dikarya</taxon>
        <taxon>Ascomycota</taxon>
        <taxon>Saccharomycotina</taxon>
        <taxon>Saccharomycetes</taxon>
        <taxon>Phaffomycetales</taxon>
        <taxon>Phaffomycetaceae</taxon>
        <taxon>Cyberlindnera</taxon>
    </lineage>
</organism>
<dbReference type="PROSITE" id="PS50076">
    <property type="entry name" value="DNAJ_2"/>
    <property type="match status" value="1"/>
</dbReference>
<sequence>MAVPFPDLDPYEVLKVSTDADEQEIKRSYRKLCLLHHPDKLQGKSSEEQDASRSHFEKIQFAHSILTDGKKRKRYDQTGSLDDIGDGEFDWFEYFANTKAEITEDNIKKDKQVYQGSEEEGQDIIEAWITNDGEFLKLFETIPHTDVTLEEEQRLFALVEKLLEDEIIESTDKWARYKKKRRTNFNKYLKSQTDESHEAEQLKKEIVGNKRKLDSEDDLRQLIQSRKKQSMDDLISRLESKYSNTKKRGKKSKKDAVEEPSEEEFQRARERLGKKRSKGK</sequence>
<feature type="domain" description="J" evidence="2">
    <location>
        <begin position="9"/>
        <end position="79"/>
    </location>
</feature>
<proteinExistence type="predicted"/>
<dbReference type="RefSeq" id="XP_020072176.1">
    <property type="nucleotide sequence ID" value="XM_020212527.1"/>
</dbReference>
<dbReference type="InterPro" id="IPR052594">
    <property type="entry name" value="J_domain-containing_protein"/>
</dbReference>
<evidence type="ECO:0000313" key="3">
    <source>
        <dbReference type="EMBL" id="ODV75137.1"/>
    </source>
</evidence>
<dbReference type="Pfam" id="PF00226">
    <property type="entry name" value="DnaJ"/>
    <property type="match status" value="1"/>
</dbReference>
<dbReference type="InterPro" id="IPR001623">
    <property type="entry name" value="DnaJ_domain"/>
</dbReference>
<dbReference type="Gene3D" id="1.10.287.110">
    <property type="entry name" value="DnaJ domain"/>
    <property type="match status" value="1"/>
</dbReference>
<dbReference type="GO" id="GO:0005737">
    <property type="term" value="C:cytoplasm"/>
    <property type="evidence" value="ECO:0007669"/>
    <property type="project" value="TreeGrafter"/>
</dbReference>
<dbReference type="PROSITE" id="PS00636">
    <property type="entry name" value="DNAJ_1"/>
    <property type="match status" value="1"/>
</dbReference>
<feature type="compositionally biased region" description="Basic residues" evidence="1">
    <location>
        <begin position="244"/>
        <end position="253"/>
    </location>
</feature>
<evidence type="ECO:0000313" key="4">
    <source>
        <dbReference type="Proteomes" id="UP000094389"/>
    </source>
</evidence>
<reference evidence="3 4" key="1">
    <citation type="journal article" date="2016" name="Proc. Natl. Acad. Sci. U.S.A.">
        <title>Comparative genomics of biotechnologically important yeasts.</title>
        <authorList>
            <person name="Riley R."/>
            <person name="Haridas S."/>
            <person name="Wolfe K.H."/>
            <person name="Lopes M.R."/>
            <person name="Hittinger C.T."/>
            <person name="Goeker M."/>
            <person name="Salamov A.A."/>
            <person name="Wisecaver J.H."/>
            <person name="Long T.M."/>
            <person name="Calvey C.H."/>
            <person name="Aerts A.L."/>
            <person name="Barry K.W."/>
            <person name="Choi C."/>
            <person name="Clum A."/>
            <person name="Coughlan A.Y."/>
            <person name="Deshpande S."/>
            <person name="Douglass A.P."/>
            <person name="Hanson S.J."/>
            <person name="Klenk H.-P."/>
            <person name="LaButti K.M."/>
            <person name="Lapidus A."/>
            <person name="Lindquist E.A."/>
            <person name="Lipzen A.M."/>
            <person name="Meier-Kolthoff J.P."/>
            <person name="Ohm R.A."/>
            <person name="Otillar R.P."/>
            <person name="Pangilinan J.L."/>
            <person name="Peng Y."/>
            <person name="Rokas A."/>
            <person name="Rosa C.A."/>
            <person name="Scheuner C."/>
            <person name="Sibirny A.A."/>
            <person name="Slot J.C."/>
            <person name="Stielow J.B."/>
            <person name="Sun H."/>
            <person name="Kurtzman C.P."/>
            <person name="Blackwell M."/>
            <person name="Grigoriev I.V."/>
            <person name="Jeffries T.W."/>
        </authorList>
    </citation>
    <scope>NUCLEOTIDE SEQUENCE [LARGE SCALE GENOMIC DNA]</scope>
    <source>
        <strain evidence="4">ATCC 18201 / CBS 1600 / BCRC 20928 / JCM 3617 / NBRC 0987 / NRRL Y-1542</strain>
    </source>
</reference>
<dbReference type="GeneID" id="30986923"/>
<dbReference type="PANTHER" id="PTHR44144">
    <property type="entry name" value="DNAJ HOMOLOG SUBFAMILY C MEMBER 9"/>
    <property type="match status" value="1"/>
</dbReference>
<name>A0A1E4S6J3_CYBJN</name>
<feature type="region of interest" description="Disordered" evidence="1">
    <location>
        <begin position="225"/>
        <end position="280"/>
    </location>
</feature>
<protein>
    <submittedName>
        <fullName evidence="3">DnaJ-domain-containing protein</fullName>
    </submittedName>
</protein>
<dbReference type="InterPro" id="IPR018253">
    <property type="entry name" value="DnaJ_domain_CS"/>
</dbReference>
<dbReference type="InterPro" id="IPR036869">
    <property type="entry name" value="J_dom_sf"/>
</dbReference>
<dbReference type="SUPFAM" id="SSF46565">
    <property type="entry name" value="Chaperone J-domain"/>
    <property type="match status" value="1"/>
</dbReference>
<dbReference type="Pfam" id="PF23302">
    <property type="entry name" value="HTH_DNAJC9"/>
    <property type="match status" value="1"/>
</dbReference>
<dbReference type="GO" id="GO:0031072">
    <property type="term" value="F:heat shock protein binding"/>
    <property type="evidence" value="ECO:0007669"/>
    <property type="project" value="TreeGrafter"/>
</dbReference>
<dbReference type="SMART" id="SM00271">
    <property type="entry name" value="DnaJ"/>
    <property type="match status" value="1"/>
</dbReference>
<evidence type="ECO:0000256" key="1">
    <source>
        <dbReference type="SAM" id="MobiDB-lite"/>
    </source>
</evidence>
<dbReference type="EMBL" id="KV453926">
    <property type="protein sequence ID" value="ODV75137.1"/>
    <property type="molecule type" value="Genomic_DNA"/>
</dbReference>
<dbReference type="GO" id="GO:0005634">
    <property type="term" value="C:nucleus"/>
    <property type="evidence" value="ECO:0007669"/>
    <property type="project" value="TreeGrafter"/>
</dbReference>
<dbReference type="PANTHER" id="PTHR44144:SF1">
    <property type="entry name" value="DNAJ HOMOLOG SUBFAMILY C MEMBER 9"/>
    <property type="match status" value="1"/>
</dbReference>
<feature type="compositionally biased region" description="Basic and acidic residues" evidence="1">
    <location>
        <begin position="229"/>
        <end position="240"/>
    </location>
</feature>
<dbReference type="PRINTS" id="PR00625">
    <property type="entry name" value="JDOMAIN"/>
</dbReference>
<dbReference type="CDD" id="cd06257">
    <property type="entry name" value="DnaJ"/>
    <property type="match status" value="1"/>
</dbReference>
<dbReference type="AlphaFoldDB" id="A0A1E4S6J3"/>